<dbReference type="Pfam" id="PF13419">
    <property type="entry name" value="HAD_2"/>
    <property type="match status" value="1"/>
</dbReference>
<dbReference type="EMBL" id="PDSK01000138">
    <property type="protein sequence ID" value="PIE31586.1"/>
    <property type="molecule type" value="Genomic_DNA"/>
</dbReference>
<dbReference type="SUPFAM" id="SSF56784">
    <property type="entry name" value="HAD-like"/>
    <property type="match status" value="1"/>
</dbReference>
<dbReference type="InterPro" id="IPR041492">
    <property type="entry name" value="HAD_2"/>
</dbReference>
<dbReference type="PANTHER" id="PTHR43434:SF1">
    <property type="entry name" value="PHOSPHOGLYCOLATE PHOSPHATASE"/>
    <property type="match status" value="1"/>
</dbReference>
<keyword evidence="1" id="KW-0378">Hydrolase</keyword>
<evidence type="ECO:0000313" key="1">
    <source>
        <dbReference type="EMBL" id="PIE31586.1"/>
    </source>
</evidence>
<sequence>MSYNAIIFDLDGTLLNTLEDLADSTNRVLQSQGFPPHPVDAYRYFVGNGARKLIERVLPDKQCNEETIVRCLELFREDYGQNWNVKTKIYEGVSEMLHTLQDRRLKLSILSNKPHEFTVHCVESLLPDWHFDFVFGQREQIPPKPDPAGALDILERLGISQAECLYVGDTATDMQTAVTANLYPVGVLWGFREREELVEAGAKVLLEHPKELITLLEV</sequence>
<dbReference type="InterPro" id="IPR036412">
    <property type="entry name" value="HAD-like_sf"/>
</dbReference>
<dbReference type="InterPro" id="IPR023198">
    <property type="entry name" value="PGP-like_dom2"/>
</dbReference>
<name>A0A2G6K7B9_9BACT</name>
<dbReference type="GO" id="GO:0005829">
    <property type="term" value="C:cytosol"/>
    <property type="evidence" value="ECO:0007669"/>
    <property type="project" value="TreeGrafter"/>
</dbReference>
<dbReference type="GO" id="GO:0006281">
    <property type="term" value="P:DNA repair"/>
    <property type="evidence" value="ECO:0007669"/>
    <property type="project" value="TreeGrafter"/>
</dbReference>
<comment type="caution">
    <text evidence="1">The sequence shown here is derived from an EMBL/GenBank/DDBJ whole genome shotgun (WGS) entry which is preliminary data.</text>
</comment>
<dbReference type="InterPro" id="IPR023214">
    <property type="entry name" value="HAD_sf"/>
</dbReference>
<gene>
    <name evidence="1" type="ORF">CSA56_17865</name>
</gene>
<dbReference type="GO" id="GO:0008967">
    <property type="term" value="F:phosphoglycolate phosphatase activity"/>
    <property type="evidence" value="ECO:0007669"/>
    <property type="project" value="TreeGrafter"/>
</dbReference>
<dbReference type="InterPro" id="IPR050155">
    <property type="entry name" value="HAD-like_hydrolase_sf"/>
</dbReference>
<dbReference type="AlphaFoldDB" id="A0A2G6K7B9"/>
<proteinExistence type="predicted"/>
<dbReference type="NCBIfam" id="TIGR01549">
    <property type="entry name" value="HAD-SF-IA-v1"/>
    <property type="match status" value="1"/>
</dbReference>
<dbReference type="SFLD" id="SFLDS00003">
    <property type="entry name" value="Haloacid_Dehalogenase"/>
    <property type="match status" value="1"/>
</dbReference>
<dbReference type="PANTHER" id="PTHR43434">
    <property type="entry name" value="PHOSPHOGLYCOLATE PHOSPHATASE"/>
    <property type="match status" value="1"/>
</dbReference>
<evidence type="ECO:0000313" key="2">
    <source>
        <dbReference type="Proteomes" id="UP000230821"/>
    </source>
</evidence>
<dbReference type="Gene3D" id="1.10.150.240">
    <property type="entry name" value="Putative phosphatase, domain 2"/>
    <property type="match status" value="1"/>
</dbReference>
<accession>A0A2G6K7B9</accession>
<reference evidence="1 2" key="1">
    <citation type="submission" date="2017-10" db="EMBL/GenBank/DDBJ databases">
        <title>Novel microbial diversity and functional potential in the marine mammal oral microbiome.</title>
        <authorList>
            <person name="Dudek N.K."/>
            <person name="Sun C.L."/>
            <person name="Burstein D."/>
            <person name="Kantor R.S."/>
            <person name="Aliaga Goltsman D.S."/>
            <person name="Bik E.M."/>
            <person name="Thomas B.C."/>
            <person name="Banfield J.F."/>
            <person name="Relman D.A."/>
        </authorList>
    </citation>
    <scope>NUCLEOTIDE SEQUENCE [LARGE SCALE GENOMIC DNA]</scope>
    <source>
        <strain evidence="1">DOLJORAL78_47_16</strain>
    </source>
</reference>
<dbReference type="Gene3D" id="3.40.50.1000">
    <property type="entry name" value="HAD superfamily/HAD-like"/>
    <property type="match status" value="1"/>
</dbReference>
<protein>
    <submittedName>
        <fullName evidence="1">HAD family hydrolase</fullName>
    </submittedName>
</protein>
<dbReference type="PRINTS" id="PR00413">
    <property type="entry name" value="HADHALOGNASE"/>
</dbReference>
<dbReference type="SFLD" id="SFLDG01135">
    <property type="entry name" value="C1.5.6:_HAD__Beta-PGM__Phospha"/>
    <property type="match status" value="1"/>
</dbReference>
<dbReference type="SFLD" id="SFLDG01129">
    <property type="entry name" value="C1.5:_HAD__Beta-PGM__Phosphata"/>
    <property type="match status" value="1"/>
</dbReference>
<organism evidence="1 2">
    <name type="scientific">candidate division KSB3 bacterium</name>
    <dbReference type="NCBI Taxonomy" id="2044937"/>
    <lineage>
        <taxon>Bacteria</taxon>
        <taxon>candidate division KSB3</taxon>
    </lineage>
</organism>
<dbReference type="PROSITE" id="PS01228">
    <property type="entry name" value="COF_1"/>
    <property type="match status" value="1"/>
</dbReference>
<dbReference type="Proteomes" id="UP000230821">
    <property type="component" value="Unassembled WGS sequence"/>
</dbReference>
<dbReference type="InterPro" id="IPR006439">
    <property type="entry name" value="HAD-SF_hydro_IA"/>
</dbReference>